<dbReference type="EMBL" id="CAUJNA010003211">
    <property type="protein sequence ID" value="CAJ1395846.1"/>
    <property type="molecule type" value="Genomic_DNA"/>
</dbReference>
<keyword evidence="3" id="KW-1185">Reference proteome</keyword>
<evidence type="ECO:0000259" key="1">
    <source>
        <dbReference type="PROSITE" id="PS50222"/>
    </source>
</evidence>
<comment type="caution">
    <text evidence="2">The sequence shown here is derived from an EMBL/GenBank/DDBJ whole genome shotgun (WGS) entry which is preliminary data.</text>
</comment>
<name>A0AA36IYC6_9DINO</name>
<dbReference type="InterPro" id="IPR002048">
    <property type="entry name" value="EF_hand_dom"/>
</dbReference>
<evidence type="ECO:0000313" key="2">
    <source>
        <dbReference type="EMBL" id="CAJ1395846.1"/>
    </source>
</evidence>
<dbReference type="AlphaFoldDB" id="A0AA36IYC6"/>
<accession>A0AA36IYC6</accession>
<dbReference type="PROSITE" id="PS50222">
    <property type="entry name" value="EF_HAND_2"/>
    <property type="match status" value="1"/>
</dbReference>
<proteinExistence type="predicted"/>
<dbReference type="SUPFAM" id="SSF47473">
    <property type="entry name" value="EF-hand"/>
    <property type="match status" value="1"/>
</dbReference>
<dbReference type="Gene3D" id="1.10.238.10">
    <property type="entry name" value="EF-hand"/>
    <property type="match status" value="1"/>
</dbReference>
<dbReference type="Proteomes" id="UP001178507">
    <property type="component" value="Unassembled WGS sequence"/>
</dbReference>
<feature type="domain" description="EF-hand" evidence="1">
    <location>
        <begin position="31"/>
        <end position="66"/>
    </location>
</feature>
<sequence>MLASDRVEAKLKIDGVPESYVLTDKCGFRDSELVDFCWAFRLYDVLGDGLIDAGQVRLALSWLGEEPTEKQFLTAARLQGKHSFVAGFKSDRGLKLPQR</sequence>
<protein>
    <recommendedName>
        <fullName evidence="1">EF-hand domain-containing protein</fullName>
    </recommendedName>
</protein>
<dbReference type="InterPro" id="IPR011992">
    <property type="entry name" value="EF-hand-dom_pair"/>
</dbReference>
<reference evidence="2" key="1">
    <citation type="submission" date="2023-08" db="EMBL/GenBank/DDBJ databases">
        <authorList>
            <person name="Chen Y."/>
            <person name="Shah S."/>
            <person name="Dougan E. K."/>
            <person name="Thang M."/>
            <person name="Chan C."/>
        </authorList>
    </citation>
    <scope>NUCLEOTIDE SEQUENCE</scope>
</reference>
<dbReference type="GO" id="GO:0005509">
    <property type="term" value="F:calcium ion binding"/>
    <property type="evidence" value="ECO:0007669"/>
    <property type="project" value="InterPro"/>
</dbReference>
<evidence type="ECO:0000313" key="3">
    <source>
        <dbReference type="Proteomes" id="UP001178507"/>
    </source>
</evidence>
<organism evidence="2 3">
    <name type="scientific">Effrenium voratum</name>
    <dbReference type="NCBI Taxonomy" id="2562239"/>
    <lineage>
        <taxon>Eukaryota</taxon>
        <taxon>Sar</taxon>
        <taxon>Alveolata</taxon>
        <taxon>Dinophyceae</taxon>
        <taxon>Suessiales</taxon>
        <taxon>Symbiodiniaceae</taxon>
        <taxon>Effrenium</taxon>
    </lineage>
</organism>
<gene>
    <name evidence="2" type="ORF">EVOR1521_LOCUS20179</name>
</gene>